<evidence type="ECO:0000256" key="1">
    <source>
        <dbReference type="SAM" id="MobiDB-lite"/>
    </source>
</evidence>
<evidence type="ECO:0000313" key="3">
    <source>
        <dbReference type="Proteomes" id="UP000005237"/>
    </source>
</evidence>
<dbReference type="Proteomes" id="UP000005237">
    <property type="component" value="Unassembled WGS sequence"/>
</dbReference>
<protein>
    <submittedName>
        <fullName evidence="2">Uncharacterized protein</fullName>
    </submittedName>
</protein>
<dbReference type="AlphaFoldDB" id="A0A8R1IPK4"/>
<dbReference type="EnsemblMetazoa" id="CJA34479.1">
    <property type="protein sequence ID" value="CJA34479.1"/>
    <property type="gene ID" value="WBGene00210326"/>
</dbReference>
<organism evidence="2 3">
    <name type="scientific">Caenorhabditis japonica</name>
    <dbReference type="NCBI Taxonomy" id="281687"/>
    <lineage>
        <taxon>Eukaryota</taxon>
        <taxon>Metazoa</taxon>
        <taxon>Ecdysozoa</taxon>
        <taxon>Nematoda</taxon>
        <taxon>Chromadorea</taxon>
        <taxon>Rhabditida</taxon>
        <taxon>Rhabditina</taxon>
        <taxon>Rhabditomorpha</taxon>
        <taxon>Rhabditoidea</taxon>
        <taxon>Rhabditidae</taxon>
        <taxon>Peloderinae</taxon>
        <taxon>Caenorhabditis</taxon>
    </lineage>
</organism>
<proteinExistence type="predicted"/>
<feature type="compositionally biased region" description="Basic and acidic residues" evidence="1">
    <location>
        <begin position="9"/>
        <end position="21"/>
    </location>
</feature>
<reference evidence="3" key="1">
    <citation type="submission" date="2010-08" db="EMBL/GenBank/DDBJ databases">
        <authorList>
            <consortium name="Caenorhabditis japonica Sequencing Consortium"/>
            <person name="Wilson R.K."/>
        </authorList>
    </citation>
    <scope>NUCLEOTIDE SEQUENCE [LARGE SCALE GENOMIC DNA]</scope>
    <source>
        <strain evidence="3">DF5081</strain>
    </source>
</reference>
<feature type="region of interest" description="Disordered" evidence="1">
    <location>
        <begin position="1"/>
        <end position="21"/>
    </location>
</feature>
<accession>A0A8R1IPK4</accession>
<name>A0A8R1IPK4_CAEJA</name>
<reference evidence="2" key="2">
    <citation type="submission" date="2022-06" db="UniProtKB">
        <authorList>
            <consortium name="EnsemblMetazoa"/>
        </authorList>
    </citation>
    <scope>IDENTIFICATION</scope>
    <source>
        <strain evidence="2">DF5081</strain>
    </source>
</reference>
<evidence type="ECO:0000313" key="2">
    <source>
        <dbReference type="EnsemblMetazoa" id="CJA34479.1"/>
    </source>
</evidence>
<sequence>MARRTSKSINEEAHANEVLKKKENRGTSALVGENLKKKKKKTFVGGRKIITFQITRKGDKAMIAMVNGMQRRQI</sequence>
<keyword evidence="3" id="KW-1185">Reference proteome</keyword>